<evidence type="ECO:0000313" key="2">
    <source>
        <dbReference type="Proteomes" id="UP000245533"/>
    </source>
</evidence>
<proteinExistence type="predicted"/>
<keyword evidence="2" id="KW-1185">Reference proteome</keyword>
<comment type="caution">
    <text evidence="1">The sequence shown here is derived from an EMBL/GenBank/DDBJ whole genome shotgun (WGS) entry which is preliminary data.</text>
</comment>
<dbReference type="EMBL" id="QGGB01000007">
    <property type="protein sequence ID" value="PWN06145.1"/>
    <property type="molecule type" value="Genomic_DNA"/>
</dbReference>
<reference evidence="1 2" key="1">
    <citation type="submission" date="2018-05" db="EMBL/GenBank/DDBJ databases">
        <title>Rhodohalobacter halophilus gen. nov., sp. nov., a moderately halophilic member of the family Balneolaceae.</title>
        <authorList>
            <person name="Liu Z.-W."/>
        </authorList>
    </citation>
    <scope>NUCLEOTIDE SEQUENCE [LARGE SCALE GENOMIC DNA]</scope>
    <source>
        <strain evidence="1 2">8A47</strain>
    </source>
</reference>
<dbReference type="AlphaFoldDB" id="A0A316TT46"/>
<dbReference type="Proteomes" id="UP000245533">
    <property type="component" value="Unassembled WGS sequence"/>
</dbReference>
<gene>
    <name evidence="1" type="ORF">DDZ15_09885</name>
</gene>
<evidence type="ECO:0000313" key="1">
    <source>
        <dbReference type="EMBL" id="PWN06145.1"/>
    </source>
</evidence>
<accession>A0A316TT46</accession>
<organism evidence="1 2">
    <name type="scientific">Rhodohalobacter mucosus</name>
    <dbReference type="NCBI Taxonomy" id="2079485"/>
    <lineage>
        <taxon>Bacteria</taxon>
        <taxon>Pseudomonadati</taxon>
        <taxon>Balneolota</taxon>
        <taxon>Balneolia</taxon>
        <taxon>Balneolales</taxon>
        <taxon>Balneolaceae</taxon>
        <taxon>Rhodohalobacter</taxon>
    </lineage>
</organism>
<sequence length="85" mass="9740">MITLHRKSSDDRADRIEERLRDLVLAYRTVTDESADPCFITEGDRKILPGEDMEEWFRNLAGELEWSRSLSGDGCYIDPDSGDVC</sequence>
<name>A0A316TT46_9BACT</name>
<protein>
    <submittedName>
        <fullName evidence="1">Uncharacterized protein</fullName>
    </submittedName>
</protein>
<dbReference type="OrthoDB" id="1525188at2"/>
<dbReference type="RefSeq" id="WP_109646938.1">
    <property type="nucleotide sequence ID" value="NZ_QGGB01000007.1"/>
</dbReference>